<proteinExistence type="predicted"/>
<evidence type="ECO:0000313" key="2">
    <source>
        <dbReference type="EMBL" id="KAA8912968.1"/>
    </source>
</evidence>
<keyword evidence="3" id="KW-1185">Reference proteome</keyword>
<dbReference type="AlphaFoldDB" id="A0A5J5F7Z0"/>
<feature type="compositionally biased region" description="Basic and acidic residues" evidence="1">
    <location>
        <begin position="341"/>
        <end position="358"/>
    </location>
</feature>
<name>A0A5J5F7Z0_9PEZI</name>
<dbReference type="EMBL" id="VXIS01000018">
    <property type="protein sequence ID" value="KAA8912968.1"/>
    <property type="molecule type" value="Genomic_DNA"/>
</dbReference>
<feature type="region of interest" description="Disordered" evidence="1">
    <location>
        <begin position="341"/>
        <end position="388"/>
    </location>
</feature>
<evidence type="ECO:0000313" key="3">
    <source>
        <dbReference type="Proteomes" id="UP000326924"/>
    </source>
</evidence>
<evidence type="ECO:0000256" key="1">
    <source>
        <dbReference type="SAM" id="MobiDB-lite"/>
    </source>
</evidence>
<reference evidence="2 3" key="1">
    <citation type="submission" date="2019-09" db="EMBL/GenBank/DDBJ databases">
        <title>Draft genome of the ectomycorrhizal ascomycete Sphaerosporella brunnea.</title>
        <authorList>
            <consortium name="DOE Joint Genome Institute"/>
            <person name="Benucci G.M."/>
            <person name="Marozzi G."/>
            <person name="Antonielli L."/>
            <person name="Sanchez S."/>
            <person name="Marco P."/>
            <person name="Wang X."/>
            <person name="Falini L.B."/>
            <person name="Barry K."/>
            <person name="Haridas S."/>
            <person name="Lipzen A."/>
            <person name="Labutti K."/>
            <person name="Grigoriev I.V."/>
            <person name="Murat C."/>
            <person name="Martin F."/>
            <person name="Albertini E."/>
            <person name="Donnini D."/>
            <person name="Bonito G."/>
        </authorList>
    </citation>
    <scope>NUCLEOTIDE SEQUENCE [LARGE SCALE GENOMIC DNA]</scope>
    <source>
        <strain evidence="2 3">Sb_GMNB300</strain>
    </source>
</reference>
<accession>A0A5J5F7Z0</accession>
<organism evidence="2 3">
    <name type="scientific">Sphaerosporella brunnea</name>
    <dbReference type="NCBI Taxonomy" id="1250544"/>
    <lineage>
        <taxon>Eukaryota</taxon>
        <taxon>Fungi</taxon>
        <taxon>Dikarya</taxon>
        <taxon>Ascomycota</taxon>
        <taxon>Pezizomycotina</taxon>
        <taxon>Pezizomycetes</taxon>
        <taxon>Pezizales</taxon>
        <taxon>Pyronemataceae</taxon>
        <taxon>Sphaerosporella</taxon>
    </lineage>
</organism>
<feature type="compositionally biased region" description="Low complexity" evidence="1">
    <location>
        <begin position="373"/>
        <end position="388"/>
    </location>
</feature>
<comment type="caution">
    <text evidence="2">The sequence shown here is derived from an EMBL/GenBank/DDBJ whole genome shotgun (WGS) entry which is preliminary data.</text>
</comment>
<dbReference type="InParanoid" id="A0A5J5F7Z0"/>
<dbReference type="Proteomes" id="UP000326924">
    <property type="component" value="Unassembled WGS sequence"/>
</dbReference>
<protein>
    <submittedName>
        <fullName evidence="2">Uncharacterized protein</fullName>
    </submittedName>
</protein>
<gene>
    <name evidence="2" type="ORF">FN846DRAFT_1019005</name>
</gene>
<sequence>MRLMSFDPDGHLSNPLPVLLLRAPANISGLNIPADFLIVELGYDPRIIHTILPKPINPWFITAPTIPAQVADIKQEARIERMTDAQYQAYVLEPLYVHQRKAVESQDFADELVNPNVSLAEVDEIMDTIANILRNWKVAPDDRRTRAEWEHLLKSFLQRRNRQGGVPMRPRGEFPSFVAPDGTEVEPDLQEDFNRARFARNFVRNFFSPKAIADLDEKQRLEWPQLWLDSADEWPYLWDKIVAADKIVEAERREIEELWDQIVAQERREREMKMLIDKEYGHELNGFMEEQRARLGKKFEFNHAKSKWYLLKEKEVREQEMLASRREMAQETLELKRQMAKKRAADKAKQRAAADKALKLQATNARVSKLKPKTAAAKSKTAKTAQRS</sequence>